<keyword evidence="11" id="KW-1185">Reference proteome</keyword>
<sequence length="819" mass="95917">MSSVKVTTSRVNDYIYDPLFVVSGEKDYYKAAMIAKMSSAKFQICPIFPSMFSDLPHKPRHQFVMRKSAPIPNYKQRVKAQAEAVYDIGKSYVDVIGVDRHRFFYSPLARPDERTIPTITIPTPPPTLILKPIIKKKKNKEIQTQYRESSAQTIPWQPDSIVIDGSDPELLMLDFLKWGSGLPAGMHEVRLIERARMKRAWEKALPPITDEASLEKRRGMIAAIERDEWAFREQEIQDIHDLRMELLREMLNELLEKSKNRTEQKMKMFCEVKLAEKNEKIKKLRHQTERDLRKLRLKNRGINTRYHRINIIEEHADKKSELYGPLMRYGQHPKRWHQVIDEHIKKYRAQFLGVEEISTLPRWLDQATKVKDSTLKLPGTRLCFRETKWTTPVLKQLHEGLKNLRKEDKQHITLLERIEKEPSELQTPQVDSGDDWEEELHQASILIQSILRGRASQMLIFEGRDRCRELIQELRSTHALQEEDKIKKFNERLEVKSQQRETVTCLKNTTKLHETLNRLSGNVVGTLLDFLNKELRRLMDERRIHAMCLLFDRERHSREAAEAGRRQAELRRREEHDEMFKQVVKVHQDTVDLYLQDIVTEGMEFATEDEARTYIENLATKMDEQAYSTMDKLDFHDKEELVANLVHNFLLPETEKKIIREKIKNRQHNYLKTAHETIFNEIQNLPKSKLKSSKEKKIATKGKKHAAKPPRLEQAVCICGFDDLDLSETEQAPGEEDEVNTLFSSDDSETYVSEMSSIMGSLKYQTDSSSCKDVVPRLQLSSEFMYNIDDGEVQTDSHDFELSTEREDNIKHNTPESKK</sequence>
<feature type="compositionally biased region" description="Basic and acidic residues" evidence="8">
    <location>
        <begin position="795"/>
        <end position="819"/>
    </location>
</feature>
<evidence type="ECO:0000256" key="1">
    <source>
        <dbReference type="ARBA" id="ARBA00004430"/>
    </source>
</evidence>
<evidence type="ECO:0000256" key="4">
    <source>
        <dbReference type="ARBA" id="ARBA00023273"/>
    </source>
</evidence>
<evidence type="ECO:0000256" key="6">
    <source>
        <dbReference type="ARBA" id="ARBA00029555"/>
    </source>
</evidence>
<proteinExistence type="inferred from homology"/>
<reference evidence="10" key="1">
    <citation type="submission" date="2019-08" db="EMBL/GenBank/DDBJ databases">
        <title>The genome of the North American firefly Photinus pyralis.</title>
        <authorList>
            <consortium name="Photinus pyralis genome working group"/>
            <person name="Fallon T.R."/>
            <person name="Sander Lower S.E."/>
            <person name="Weng J.-K."/>
        </authorList>
    </citation>
    <scope>NUCLEOTIDE SEQUENCE</scope>
    <source>
        <strain evidence="10">TRF0915ILg1</strain>
        <tissue evidence="10">Whole body</tissue>
    </source>
</reference>
<evidence type="ECO:0000256" key="5">
    <source>
        <dbReference type="ARBA" id="ARBA00029468"/>
    </source>
</evidence>
<evidence type="ECO:0000256" key="7">
    <source>
        <dbReference type="SAM" id="Coils"/>
    </source>
</evidence>
<keyword evidence="4" id="KW-0966">Cell projection</keyword>
<name>A0A8K0CGN3_IGNLU</name>
<keyword evidence="7" id="KW-0175">Coiled coil</keyword>
<dbReference type="InterPro" id="IPR026720">
    <property type="entry name" value="CFAP91"/>
</dbReference>
<feature type="domain" description="CFAP91" evidence="9">
    <location>
        <begin position="142"/>
        <end position="294"/>
    </location>
</feature>
<gene>
    <name evidence="10" type="ORF">ILUMI_22668</name>
</gene>
<evidence type="ECO:0000259" key="9">
    <source>
        <dbReference type="Pfam" id="PF14738"/>
    </source>
</evidence>
<keyword evidence="2" id="KW-0963">Cytoplasm</keyword>
<accession>A0A8K0CGN3</accession>
<evidence type="ECO:0000256" key="2">
    <source>
        <dbReference type="ARBA" id="ARBA00022490"/>
    </source>
</evidence>
<evidence type="ECO:0000313" key="10">
    <source>
        <dbReference type="EMBL" id="KAF2883495.1"/>
    </source>
</evidence>
<dbReference type="EMBL" id="VTPC01090404">
    <property type="protein sequence ID" value="KAF2883495.1"/>
    <property type="molecule type" value="Genomic_DNA"/>
</dbReference>
<comment type="similarity">
    <text evidence="5">Belongs to the CFAP91 family.</text>
</comment>
<protein>
    <recommendedName>
        <fullName evidence="6">Cilia- and flagella-associated protein 91</fullName>
    </recommendedName>
</protein>
<dbReference type="PANTHER" id="PTHR22455:SF10">
    <property type="entry name" value="CILIA- AND FLAGELLA-ASSOCIATED PROTEIN 91"/>
    <property type="match status" value="1"/>
</dbReference>
<organism evidence="10 11">
    <name type="scientific">Ignelater luminosus</name>
    <name type="common">Cucubano</name>
    <name type="synonym">Pyrophorus luminosus</name>
    <dbReference type="NCBI Taxonomy" id="2038154"/>
    <lineage>
        <taxon>Eukaryota</taxon>
        <taxon>Metazoa</taxon>
        <taxon>Ecdysozoa</taxon>
        <taxon>Arthropoda</taxon>
        <taxon>Hexapoda</taxon>
        <taxon>Insecta</taxon>
        <taxon>Pterygota</taxon>
        <taxon>Neoptera</taxon>
        <taxon>Endopterygota</taxon>
        <taxon>Coleoptera</taxon>
        <taxon>Polyphaga</taxon>
        <taxon>Elateriformia</taxon>
        <taxon>Elateroidea</taxon>
        <taxon>Elateridae</taxon>
        <taxon>Agrypninae</taxon>
        <taxon>Pyrophorini</taxon>
        <taxon>Ignelater</taxon>
    </lineage>
</organism>
<keyword evidence="3" id="KW-0206">Cytoskeleton</keyword>
<dbReference type="InterPro" id="IPR032840">
    <property type="entry name" value="CFAP91_dom"/>
</dbReference>
<dbReference type="AlphaFoldDB" id="A0A8K0CGN3"/>
<feature type="coiled-coil region" evidence="7">
    <location>
        <begin position="244"/>
        <end position="298"/>
    </location>
</feature>
<dbReference type="OrthoDB" id="567787at2759"/>
<evidence type="ECO:0000256" key="8">
    <source>
        <dbReference type="SAM" id="MobiDB-lite"/>
    </source>
</evidence>
<dbReference type="PANTHER" id="PTHR22455">
    <property type="entry name" value="CILIA- AND FLAGELLA-ASSOCIATED PROTEIN 91"/>
    <property type="match status" value="1"/>
</dbReference>
<feature type="region of interest" description="Disordered" evidence="8">
    <location>
        <begin position="790"/>
        <end position="819"/>
    </location>
</feature>
<dbReference type="Pfam" id="PF14738">
    <property type="entry name" value="CFAP91"/>
    <property type="match status" value="1"/>
</dbReference>
<comment type="caution">
    <text evidence="10">The sequence shown here is derived from an EMBL/GenBank/DDBJ whole genome shotgun (WGS) entry which is preliminary data.</text>
</comment>
<evidence type="ECO:0000313" key="11">
    <source>
        <dbReference type="Proteomes" id="UP000801492"/>
    </source>
</evidence>
<comment type="subcellular location">
    <subcellularLocation>
        <location evidence="1">Cytoplasm</location>
        <location evidence="1">Cytoskeleton</location>
        <location evidence="1">Cilium axoneme</location>
    </subcellularLocation>
</comment>
<evidence type="ECO:0000256" key="3">
    <source>
        <dbReference type="ARBA" id="ARBA00023212"/>
    </source>
</evidence>
<dbReference type="GO" id="GO:0005930">
    <property type="term" value="C:axoneme"/>
    <property type="evidence" value="ECO:0007669"/>
    <property type="project" value="UniProtKB-SubCell"/>
</dbReference>
<dbReference type="Proteomes" id="UP000801492">
    <property type="component" value="Unassembled WGS sequence"/>
</dbReference>